<comment type="caution">
    <text evidence="1">The sequence shown here is derived from an EMBL/GenBank/DDBJ whole genome shotgun (WGS) entry which is preliminary data.</text>
</comment>
<reference evidence="1 2" key="1">
    <citation type="journal article" date="2011" name="ISME J.">
        <title>Community ecology of hot spring cyanobacterial mats: predominant populations and their functional potential.</title>
        <authorList>
            <person name="Klatt C.G."/>
            <person name="Wood J.M."/>
            <person name="Rusch D.B."/>
            <person name="Bateson M.M."/>
            <person name="Hamamura N."/>
            <person name="Heidelberg J.F."/>
            <person name="Grossman A.R."/>
            <person name="Bhaya D."/>
            <person name="Cohan F.M."/>
            <person name="Kuhl M."/>
            <person name="Bryant D.A."/>
            <person name="Ward D.M."/>
        </authorList>
    </citation>
    <scope>NUCLEOTIDE SEQUENCE [LARGE SCALE GENOMIC DNA]</scope>
    <source>
        <strain evidence="1">OS</strain>
    </source>
</reference>
<proteinExistence type="predicted"/>
<protein>
    <submittedName>
        <fullName evidence="1">Uncharacterized protein</fullName>
    </submittedName>
</protein>
<dbReference type="Proteomes" id="UP000266389">
    <property type="component" value="Unassembled WGS sequence"/>
</dbReference>
<accession>A0A395M2A3</accession>
<gene>
    <name evidence="1" type="ORF">D0433_03290</name>
</gene>
<dbReference type="AlphaFoldDB" id="A0A395M2A3"/>
<sequence>MENMPPAKSSYQHIWQGVKCRIIAVVCSTIAISVNLACSDSANTLEVQDEPPTVSFLSVQPSQIDLDTVRFEANGQASVRFRVETTVQFRNTAIRNVRAMLMPPTGTEPVATAELRPRAGNMVSAQYAGDLDARLTRSSVGTFTLVVIPFDVFGQSGGDARQSIRISDSRASAPVLLSVDAPDTVRIPETGTRIIQITARATHPNGVSFIREVLATRTDNRAITFRLLDDGDRNGLSGDQTAGDGIFTATLQVPSTNTPAVRTFEYQAIDRAERRSNVISKNIVFLR</sequence>
<evidence type="ECO:0000313" key="2">
    <source>
        <dbReference type="Proteomes" id="UP000266389"/>
    </source>
</evidence>
<dbReference type="EMBL" id="PHFL01000014">
    <property type="protein sequence ID" value="RFM24939.1"/>
    <property type="molecule type" value="Genomic_DNA"/>
</dbReference>
<evidence type="ECO:0000313" key="1">
    <source>
        <dbReference type="EMBL" id="RFM24939.1"/>
    </source>
</evidence>
<organism evidence="1 2">
    <name type="scientific">Candidatus Thermochlorobacter aerophilus</name>
    <dbReference type="NCBI Taxonomy" id="1868324"/>
    <lineage>
        <taxon>Bacteria</taxon>
        <taxon>Pseudomonadati</taxon>
        <taxon>Chlorobiota</taxon>
        <taxon>Chlorobiia</taxon>
        <taxon>Chlorobiales</taxon>
        <taxon>Candidatus Thermochlorobacteriaceae</taxon>
        <taxon>Candidatus Thermochlorobacter</taxon>
    </lineage>
</organism>
<name>A0A395M2A3_9BACT</name>